<proteinExistence type="predicted"/>
<dbReference type="EMBL" id="CP000061">
    <property type="protein sequence ID" value="ABC65468.1"/>
    <property type="molecule type" value="Genomic_DNA"/>
</dbReference>
<dbReference type="AlphaFoldDB" id="Q2NJC5"/>
<keyword evidence="2" id="KW-0472">Membrane</keyword>
<evidence type="ECO:0000313" key="4">
    <source>
        <dbReference type="Proteomes" id="UP000001934"/>
    </source>
</evidence>
<name>Q2NJC5_AYWBP</name>
<accession>Q2NJC5</accession>
<keyword evidence="2" id="KW-1133">Transmembrane helix</keyword>
<feature type="region of interest" description="Disordered" evidence="1">
    <location>
        <begin position="35"/>
        <end position="56"/>
    </location>
</feature>
<evidence type="ECO:0000313" key="3">
    <source>
        <dbReference type="EMBL" id="ABC65468.1"/>
    </source>
</evidence>
<keyword evidence="2" id="KW-0812">Transmembrane</keyword>
<dbReference type="eggNOG" id="COG4942">
    <property type="taxonomic scope" value="Bacteria"/>
</dbReference>
<dbReference type="PhylomeDB" id="Q2NJC5"/>
<dbReference type="KEGG" id="ayw:AYWB_351"/>
<reference evidence="3 4" key="1">
    <citation type="journal article" date="2006" name="J. Bacteriol.">
        <title>Living with genome instability: the adaptation of phytoplasmas to diverse environments of their insect and plant hosts.</title>
        <authorList>
            <person name="Bai X."/>
            <person name="Zhang J."/>
            <person name="Ewing A."/>
            <person name="Miller S.A."/>
            <person name="Jancso Radek A."/>
            <person name="Shevchenko D.V."/>
            <person name="Tsukerman K."/>
            <person name="Walunas T."/>
            <person name="Lapidus A."/>
            <person name="Campbell J.W."/>
            <person name="Hogenhout S.A."/>
        </authorList>
    </citation>
    <scope>NUCLEOTIDE SEQUENCE [LARGE SCALE GENOMIC DNA]</scope>
    <source>
        <strain evidence="3 4">AYWB</strain>
    </source>
</reference>
<protein>
    <submittedName>
        <fullName evidence="3">Uncharacterized protein</fullName>
    </submittedName>
</protein>
<sequence length="56" mass="6422">MMKLKTKIYLSFLGFLLLGLIILLIIGLYQTNQTPNKIGKVTNHPQLDSTKQQEFD</sequence>
<evidence type="ECO:0000256" key="1">
    <source>
        <dbReference type="SAM" id="MobiDB-lite"/>
    </source>
</evidence>
<feature type="transmembrane region" description="Helical" evidence="2">
    <location>
        <begin position="9"/>
        <end position="29"/>
    </location>
</feature>
<dbReference type="Proteomes" id="UP000001934">
    <property type="component" value="Chromosome"/>
</dbReference>
<evidence type="ECO:0000256" key="2">
    <source>
        <dbReference type="SAM" id="Phobius"/>
    </source>
</evidence>
<gene>
    <name evidence="3" type="ordered locus">AYWB_351</name>
</gene>
<keyword evidence="4" id="KW-1185">Reference proteome</keyword>
<organism evidence="3 4">
    <name type="scientific">Aster yellows witches'-broom phytoplasma (strain AYWB)</name>
    <dbReference type="NCBI Taxonomy" id="322098"/>
    <lineage>
        <taxon>Bacteria</taxon>
        <taxon>Bacillati</taxon>
        <taxon>Mycoplasmatota</taxon>
        <taxon>Mollicutes</taxon>
        <taxon>Acholeplasmatales</taxon>
        <taxon>Acholeplasmataceae</taxon>
        <taxon>Candidatus Phytoplasma</taxon>
        <taxon>16SrI (Aster yellows group)</taxon>
    </lineage>
</organism>
<dbReference type="HOGENOM" id="CLU_3004084_0_0_14"/>